<evidence type="ECO:0000256" key="4">
    <source>
        <dbReference type="ARBA" id="ARBA00023043"/>
    </source>
</evidence>
<dbReference type="GO" id="GO:0051017">
    <property type="term" value="P:actin filament bundle assembly"/>
    <property type="evidence" value="ECO:0007669"/>
    <property type="project" value="TreeGrafter"/>
</dbReference>
<feature type="repeat" description="ANK" evidence="5">
    <location>
        <begin position="205"/>
        <end position="238"/>
    </location>
</feature>
<gene>
    <name evidence="9" type="primary">ESPN</name>
</gene>
<feature type="compositionally biased region" description="Basic and acidic residues" evidence="7">
    <location>
        <begin position="341"/>
        <end position="351"/>
    </location>
</feature>
<reference evidence="9" key="3">
    <citation type="submission" date="2025-09" db="UniProtKB">
        <authorList>
            <consortium name="Ensembl"/>
        </authorList>
    </citation>
    <scope>IDENTIFICATION</scope>
</reference>
<feature type="compositionally biased region" description="Basic and acidic residues" evidence="7">
    <location>
        <begin position="421"/>
        <end position="430"/>
    </location>
</feature>
<evidence type="ECO:0000256" key="5">
    <source>
        <dbReference type="PROSITE-ProRule" id="PRU00023"/>
    </source>
</evidence>
<reference evidence="9" key="2">
    <citation type="submission" date="2025-08" db="UniProtKB">
        <authorList>
            <consortium name="Ensembl"/>
        </authorList>
    </citation>
    <scope>IDENTIFICATION</scope>
</reference>
<feature type="repeat" description="ANK" evidence="5">
    <location>
        <begin position="103"/>
        <end position="127"/>
    </location>
</feature>
<feature type="repeat" description="ANK" evidence="5">
    <location>
        <begin position="239"/>
        <end position="271"/>
    </location>
</feature>
<protein>
    <submittedName>
        <fullName evidence="9">Espin</fullName>
    </submittedName>
</protein>
<dbReference type="Proteomes" id="UP000694390">
    <property type="component" value="Chromosome 18"/>
</dbReference>
<dbReference type="GeneTree" id="ENSGT00940000160408"/>
<feature type="region of interest" description="Disordered" evidence="7">
    <location>
        <begin position="490"/>
        <end position="536"/>
    </location>
</feature>
<keyword evidence="10" id="KW-1185">Reference proteome</keyword>
<name>A0A8C4YR06_9SAUR</name>
<feature type="region of interest" description="Disordered" evidence="7">
    <location>
        <begin position="369"/>
        <end position="465"/>
    </location>
</feature>
<dbReference type="GO" id="GO:0005737">
    <property type="term" value="C:cytoplasm"/>
    <property type="evidence" value="ECO:0007669"/>
    <property type="project" value="TreeGrafter"/>
</dbReference>
<evidence type="ECO:0000313" key="9">
    <source>
        <dbReference type="Ensembl" id="ENSGEVP00005028608.1"/>
    </source>
</evidence>
<dbReference type="InterPro" id="IPR036770">
    <property type="entry name" value="Ankyrin_rpt-contain_sf"/>
</dbReference>
<dbReference type="SMART" id="SM00246">
    <property type="entry name" value="WH2"/>
    <property type="match status" value="1"/>
</dbReference>
<feature type="repeat" description="ANK" evidence="5">
    <location>
        <begin position="271"/>
        <end position="303"/>
    </location>
</feature>
<dbReference type="InterPro" id="IPR003124">
    <property type="entry name" value="WH2_dom"/>
</dbReference>
<accession>A0A8C4YR06</accession>
<proteinExistence type="predicted"/>
<keyword evidence="4 5" id="KW-0040">ANK repeat</keyword>
<dbReference type="SMART" id="SM00248">
    <property type="entry name" value="ANK"/>
    <property type="match status" value="9"/>
</dbReference>
<keyword evidence="2" id="KW-0677">Repeat</keyword>
<reference evidence="9" key="1">
    <citation type="submission" date="2019-06" db="EMBL/GenBank/DDBJ databases">
        <title>G10K-VGP Goodes thornscrub tortoise genome, primary haplotype.</title>
        <authorList>
            <person name="Murphy B."/>
            <person name="Edwards T."/>
            <person name="Rhie A."/>
            <person name="Koren S."/>
            <person name="Phillippy A."/>
            <person name="Fedrigo O."/>
            <person name="Haase B."/>
            <person name="Mountcastle J."/>
            <person name="Lewin H."/>
            <person name="Damas J."/>
            <person name="Howe K."/>
            <person name="Formenti G."/>
            <person name="Myers G."/>
            <person name="Durbin R."/>
            <person name="Jarvis E.D."/>
        </authorList>
    </citation>
    <scope>NUCLEOTIDE SEQUENCE [LARGE SCALE GENOMIC DNA]</scope>
</reference>
<dbReference type="Ensembl" id="ENSGEVT00005030074.1">
    <property type="protein sequence ID" value="ENSGEVP00005028608.1"/>
    <property type="gene ID" value="ENSGEVG00005020102.1"/>
</dbReference>
<evidence type="ECO:0000256" key="6">
    <source>
        <dbReference type="SAM" id="Coils"/>
    </source>
</evidence>
<evidence type="ECO:0000256" key="7">
    <source>
        <dbReference type="SAM" id="MobiDB-lite"/>
    </source>
</evidence>
<dbReference type="Gene3D" id="1.25.40.20">
    <property type="entry name" value="Ankyrin repeat-containing domain"/>
    <property type="match status" value="1"/>
</dbReference>
<dbReference type="PROSITE" id="PS50297">
    <property type="entry name" value="ANK_REP_REGION"/>
    <property type="match status" value="5"/>
</dbReference>
<dbReference type="GO" id="GO:0007605">
    <property type="term" value="P:sensory perception of sound"/>
    <property type="evidence" value="ECO:0007669"/>
    <property type="project" value="UniProtKB-KW"/>
</dbReference>
<feature type="region of interest" description="Disordered" evidence="7">
    <location>
        <begin position="588"/>
        <end position="652"/>
    </location>
</feature>
<evidence type="ECO:0000259" key="8">
    <source>
        <dbReference type="PROSITE" id="PS51082"/>
    </source>
</evidence>
<dbReference type="FunFam" id="1.25.40.20:FF:000125">
    <property type="entry name" value="Putative espin"/>
    <property type="match status" value="1"/>
</dbReference>
<feature type="compositionally biased region" description="Basic and acidic residues" evidence="7">
    <location>
        <begin position="490"/>
        <end position="508"/>
    </location>
</feature>
<comment type="subcellular location">
    <subcellularLocation>
        <location evidence="1">Cell projection</location>
        <location evidence="1">Stereocilium</location>
    </subcellularLocation>
</comment>
<dbReference type="Pfam" id="PF13637">
    <property type="entry name" value="Ank_4"/>
    <property type="match status" value="1"/>
</dbReference>
<keyword evidence="3" id="KW-1009">Hearing</keyword>
<dbReference type="GO" id="GO:0051015">
    <property type="term" value="F:actin filament binding"/>
    <property type="evidence" value="ECO:0007669"/>
    <property type="project" value="TreeGrafter"/>
</dbReference>
<feature type="compositionally biased region" description="Pro residues" evidence="7">
    <location>
        <begin position="599"/>
        <end position="621"/>
    </location>
</feature>
<keyword evidence="6" id="KW-0175">Coiled coil</keyword>
<dbReference type="Pfam" id="PF12796">
    <property type="entry name" value="Ank_2"/>
    <property type="match status" value="3"/>
</dbReference>
<feature type="coiled-coil region" evidence="6">
    <location>
        <begin position="812"/>
        <end position="839"/>
    </location>
</feature>
<dbReference type="InterPro" id="IPR002110">
    <property type="entry name" value="Ankyrin_rpt"/>
</dbReference>
<dbReference type="PANTHER" id="PTHR24153:SF14">
    <property type="entry name" value="ESPIN"/>
    <property type="match status" value="1"/>
</dbReference>
<feature type="compositionally biased region" description="Low complexity" evidence="7">
    <location>
        <begin position="378"/>
        <end position="389"/>
    </location>
</feature>
<dbReference type="SUPFAM" id="SSF48403">
    <property type="entry name" value="Ankyrin repeat"/>
    <property type="match status" value="1"/>
</dbReference>
<feature type="repeat" description="ANK" evidence="5">
    <location>
        <begin position="171"/>
        <end position="193"/>
    </location>
</feature>
<evidence type="ECO:0000256" key="1">
    <source>
        <dbReference type="ARBA" id="ARBA00004645"/>
    </source>
</evidence>
<dbReference type="PROSITE" id="PS51082">
    <property type="entry name" value="WH2"/>
    <property type="match status" value="1"/>
</dbReference>
<dbReference type="PROSITE" id="PS50088">
    <property type="entry name" value="ANK_REPEAT"/>
    <property type="match status" value="5"/>
</dbReference>
<evidence type="ECO:0000313" key="10">
    <source>
        <dbReference type="Proteomes" id="UP000694390"/>
    </source>
</evidence>
<feature type="compositionally biased region" description="Pro residues" evidence="7">
    <location>
        <begin position="433"/>
        <end position="463"/>
    </location>
</feature>
<dbReference type="Pfam" id="PF02205">
    <property type="entry name" value="WH2"/>
    <property type="match status" value="1"/>
</dbReference>
<evidence type="ECO:0000256" key="3">
    <source>
        <dbReference type="ARBA" id="ARBA00022740"/>
    </source>
</evidence>
<dbReference type="OrthoDB" id="10261302at2759"/>
<organism evidence="9 10">
    <name type="scientific">Gopherus evgoodei</name>
    <name type="common">Goodes thornscrub tortoise</name>
    <dbReference type="NCBI Taxonomy" id="1825980"/>
    <lineage>
        <taxon>Eukaryota</taxon>
        <taxon>Metazoa</taxon>
        <taxon>Chordata</taxon>
        <taxon>Craniata</taxon>
        <taxon>Vertebrata</taxon>
        <taxon>Euteleostomi</taxon>
        <taxon>Archelosauria</taxon>
        <taxon>Testudinata</taxon>
        <taxon>Testudines</taxon>
        <taxon>Cryptodira</taxon>
        <taxon>Durocryptodira</taxon>
        <taxon>Testudinoidea</taxon>
        <taxon>Testudinidae</taxon>
        <taxon>Gopherus</taxon>
    </lineage>
</organism>
<feature type="compositionally biased region" description="Low complexity" evidence="7">
    <location>
        <begin position="628"/>
        <end position="648"/>
    </location>
</feature>
<feature type="region of interest" description="Disordered" evidence="7">
    <location>
        <begin position="341"/>
        <end position="360"/>
    </location>
</feature>
<evidence type="ECO:0000256" key="2">
    <source>
        <dbReference type="ARBA" id="ARBA00022737"/>
    </source>
</evidence>
<feature type="domain" description="WH2" evidence="8">
    <location>
        <begin position="652"/>
        <end position="669"/>
    </location>
</feature>
<dbReference type="FunFam" id="1.25.40.20:FF:000190">
    <property type="entry name" value="Putative espin"/>
    <property type="match status" value="1"/>
</dbReference>
<dbReference type="InterPro" id="IPR052420">
    <property type="entry name" value="Espin/Espin-like"/>
</dbReference>
<feature type="region of interest" description="Disordered" evidence="7">
    <location>
        <begin position="1295"/>
        <end position="1333"/>
    </location>
</feature>
<sequence length="1372" mass="151525">MALERALLAARLGDVDTLKSLQAEGLLQPGLRDPLGASPAHHAARAGKLNCLRYLVEEAALPGNSRARNGATPGHDAAATGNLACLQWLLTQGGCCVQDTDNSGATILHLAARFGHHEVIDWLLRFGGSDPMIATDTGALPVHYAAAKGDFPSLRLLLGHCPNGVRAQTKNGATPLYLACQEGHLEIIQYLVKDCGADPHVRANDGMTPLHAAAQMGHNTVIVWLMSFTSISLSEQDDDGATAMHFAASRGHAKVLSWLLLHGGEITTDQWGGTPLHDAAENGELECCQILVVNGVNLGLRDQDGYTAADLADYNGHSHCAKYLRTVENMSVEHRVLSRDPSADLEFKHPDSGMSSPNTTMSLQQAHFDLGSPTSTLSNYDSCNSSQSSTGEKRSSQPGGGPDMTITDMQTYMDMLNPEIRPSDGKREGEASLPPPPSFPPPPPPPNSKLPPPPPGYPAPEPPEAQHTAEMYVQAKNSLRHVESEVLKKELSSHDGSLEGLRRVDSSRKSRNFSKQPSTGDYYKHLDNSAGEQPGSWKMAHSEEVSRWRRSVLYHLTHWTFTACFQCIYVSVLFKASLLSNDNVHNGSAAENKPSGEMTPPPPPPPLPENICPPPPPPPLPTETQVPSFSQRRSSSSTGSSKSFNMMSPTGDNSELLAEIKAGKSLKPTPQSKGLTTVFSGSGPTGANVGDCLAPLHSASVLRATSSAEPVVNGNSPLMALVQPSQLDIEALIPTHDEQGRPIPEWKRQVMVRKLQMKIQEEEEEKRKTLALTSYCNHEGWRYSHAHNGILGPFGQLMTEEDIIRIEKQIESLQVMHKVQKVETELEQLEHEMQQLLPLSAALAKEHFMANPKRMQGRADDLPAWCSKISTLLKSMAILLAMLGGKAVNLADMVSPDASEHTGQAASTLPEAAALKEGPANIGRSQSFSCSREEVEKEIMQYGVSVRNLKANYELHMLCQLPEAVSSRVYKRKRSLPVGTMPYSYSREPILEEDYVTSSDLFNALSEDAAADGTERLSTLEHAPFPYCEAGPRPSRDTEAQSAATEPFGEALFSPDHLTRSLPVQTELSCVQDYIDMRKERIVFLFLEHWKKWTFTESVSHARPKRKMGLAERLDSEFSKEPKAYSSAPGPMATGKKPSEDDRLLYFMKQRQVVGKLIAHWRSIISQVPTRQICRLSRTNMLYWPEHFLPHICGSPVEYDSLTLDLFMLGYFQLLEMSMSREERKFRHLLCYEMFDRLGSHSWELIRQFHKVVMEEIEKGKRHWLDGFEDLKQEFFGDSLESEQAAAVETELPAGSQPPQLFHQESSQSLVSDVPQPTSAPDELGQAPAPKSRESSIQLVSELVEFSNEDICRYIDRSFSFWKEKEAEMFDL</sequence>
<dbReference type="PANTHER" id="PTHR24153">
    <property type="entry name" value="ESPIN"/>
    <property type="match status" value="1"/>
</dbReference>
<feature type="compositionally biased region" description="Polar residues" evidence="7">
    <location>
        <begin position="1297"/>
        <end position="1319"/>
    </location>
</feature>
<dbReference type="GO" id="GO:0032420">
    <property type="term" value="C:stereocilium"/>
    <property type="evidence" value="ECO:0007669"/>
    <property type="project" value="UniProtKB-SubCell"/>
</dbReference>